<organism evidence="1 2">
    <name type="scientific">Paenibacillus gansuensis</name>
    <dbReference type="NCBI Taxonomy" id="306542"/>
    <lineage>
        <taxon>Bacteria</taxon>
        <taxon>Bacillati</taxon>
        <taxon>Bacillota</taxon>
        <taxon>Bacilli</taxon>
        <taxon>Bacillales</taxon>
        <taxon>Paenibacillaceae</taxon>
        <taxon>Paenibacillus</taxon>
    </lineage>
</organism>
<keyword evidence="2" id="KW-1185">Reference proteome</keyword>
<evidence type="ECO:0000313" key="2">
    <source>
        <dbReference type="Proteomes" id="UP001597541"/>
    </source>
</evidence>
<name>A0ABW5P9B4_9BACL</name>
<reference evidence="2" key="1">
    <citation type="journal article" date="2019" name="Int. J. Syst. Evol. Microbiol.">
        <title>The Global Catalogue of Microorganisms (GCM) 10K type strain sequencing project: providing services to taxonomists for standard genome sequencing and annotation.</title>
        <authorList>
            <consortium name="The Broad Institute Genomics Platform"/>
            <consortium name="The Broad Institute Genome Sequencing Center for Infectious Disease"/>
            <person name="Wu L."/>
            <person name="Ma J."/>
        </authorList>
    </citation>
    <scope>NUCLEOTIDE SEQUENCE [LARGE SCALE GENOMIC DNA]</scope>
    <source>
        <strain evidence="2">KCTC 3950</strain>
    </source>
</reference>
<sequence length="88" mass="9579">MAGNNREESLPNRDLLKAADEVAEHRYNVTDYEGEGQLSQGTATTHEQYSDAYKAGTSDGVVMLENGETCKLYDDETATNNDTGTAND</sequence>
<dbReference type="RefSeq" id="WP_377600851.1">
    <property type="nucleotide sequence ID" value="NZ_JBHUME010000005.1"/>
</dbReference>
<accession>A0ABW5P9B4</accession>
<gene>
    <name evidence="1" type="ORF">ACFSUF_05290</name>
</gene>
<comment type="caution">
    <text evidence="1">The sequence shown here is derived from an EMBL/GenBank/DDBJ whole genome shotgun (WGS) entry which is preliminary data.</text>
</comment>
<dbReference type="InterPro" id="IPR025100">
    <property type="entry name" value="DUF4025"/>
</dbReference>
<dbReference type="EMBL" id="JBHUME010000005">
    <property type="protein sequence ID" value="MFD2611835.1"/>
    <property type="molecule type" value="Genomic_DNA"/>
</dbReference>
<proteinExistence type="predicted"/>
<dbReference type="Pfam" id="PF13217">
    <property type="entry name" value="DUF4025"/>
    <property type="match status" value="1"/>
</dbReference>
<dbReference type="Proteomes" id="UP001597541">
    <property type="component" value="Unassembled WGS sequence"/>
</dbReference>
<evidence type="ECO:0000313" key="1">
    <source>
        <dbReference type="EMBL" id="MFD2611835.1"/>
    </source>
</evidence>
<protein>
    <submittedName>
        <fullName evidence="1">YozQ family protein</fullName>
    </submittedName>
</protein>